<proteinExistence type="predicted"/>
<name>A0ABT4MQW8_GORRU</name>
<keyword evidence="3" id="KW-1185">Reference proteome</keyword>
<comment type="caution">
    <text evidence="2">The sequence shown here is derived from an EMBL/GenBank/DDBJ whole genome shotgun (WGS) entry which is preliminary data.</text>
</comment>
<dbReference type="InterPro" id="IPR019278">
    <property type="entry name" value="DICT_dom"/>
</dbReference>
<dbReference type="Gene3D" id="3.20.20.450">
    <property type="entry name" value="EAL domain"/>
    <property type="match status" value="1"/>
</dbReference>
<evidence type="ECO:0000313" key="3">
    <source>
        <dbReference type="Proteomes" id="UP001067235"/>
    </source>
</evidence>
<accession>A0ABT4MQW8</accession>
<dbReference type="SUPFAM" id="SSF141868">
    <property type="entry name" value="EAL domain-like"/>
    <property type="match status" value="1"/>
</dbReference>
<dbReference type="InterPro" id="IPR050706">
    <property type="entry name" value="Cyclic-di-GMP_PDE-like"/>
</dbReference>
<dbReference type="PANTHER" id="PTHR33121">
    <property type="entry name" value="CYCLIC DI-GMP PHOSPHODIESTERASE PDEF"/>
    <property type="match status" value="1"/>
</dbReference>
<dbReference type="InterPro" id="IPR035919">
    <property type="entry name" value="EAL_sf"/>
</dbReference>
<reference evidence="2" key="1">
    <citation type="submission" date="2022-12" db="EMBL/GenBank/DDBJ databases">
        <authorList>
            <person name="Krivoruchko A.V."/>
            <person name="Elkin A."/>
        </authorList>
    </citation>
    <scope>NUCLEOTIDE SEQUENCE</scope>
    <source>
        <strain evidence="2">IEGM 1388</strain>
    </source>
</reference>
<dbReference type="PROSITE" id="PS50883">
    <property type="entry name" value="EAL"/>
    <property type="match status" value="1"/>
</dbReference>
<organism evidence="2 3">
    <name type="scientific">Gordonia rubripertincta</name>
    <name type="common">Rhodococcus corallinus</name>
    <dbReference type="NCBI Taxonomy" id="36822"/>
    <lineage>
        <taxon>Bacteria</taxon>
        <taxon>Bacillati</taxon>
        <taxon>Actinomycetota</taxon>
        <taxon>Actinomycetes</taxon>
        <taxon>Mycobacteriales</taxon>
        <taxon>Gordoniaceae</taxon>
        <taxon>Gordonia</taxon>
    </lineage>
</organism>
<evidence type="ECO:0000313" key="2">
    <source>
        <dbReference type="EMBL" id="MCZ4549234.1"/>
    </source>
</evidence>
<dbReference type="RefSeq" id="WP_084835872.1">
    <property type="nucleotide sequence ID" value="NZ_JAPWIE010000001.1"/>
</dbReference>
<dbReference type="Pfam" id="PF10069">
    <property type="entry name" value="DICT"/>
    <property type="match status" value="1"/>
</dbReference>
<evidence type="ECO:0000259" key="1">
    <source>
        <dbReference type="PROSITE" id="PS50883"/>
    </source>
</evidence>
<dbReference type="InterPro" id="IPR001633">
    <property type="entry name" value="EAL_dom"/>
</dbReference>
<dbReference type="SMART" id="SM00052">
    <property type="entry name" value="EAL"/>
    <property type="match status" value="1"/>
</dbReference>
<dbReference type="CDD" id="cd01948">
    <property type="entry name" value="EAL"/>
    <property type="match status" value="1"/>
</dbReference>
<dbReference type="PANTHER" id="PTHR33121:SF82">
    <property type="entry name" value="SIGNAL TRANSDUCTION PROTEIN CONTAINING A EAL DOMAIN"/>
    <property type="match status" value="1"/>
</dbReference>
<dbReference type="EMBL" id="JAPWIE010000001">
    <property type="protein sequence ID" value="MCZ4549234.1"/>
    <property type="molecule type" value="Genomic_DNA"/>
</dbReference>
<feature type="domain" description="EAL" evidence="1">
    <location>
        <begin position="1"/>
        <end position="252"/>
    </location>
</feature>
<sequence length="426" mass="44610">MSASSDDVDVLVAGGAMPPIASVYQPIVDLSDLRTIGYEALARWPDAPHLQPGAVFSAARAAGALDELDRAAQQAALQGAHHAALPGSYALFVNVEADTTPAVALTQQIASARHHWAGRLVVEITERALLVDPGRVIDIAESARAEGIGVALDDVGSTADSLTMLDFVAPDIIKIDGPLVRARRPTSSDAATIAAIAAYTETNPATLIVAEGIETAADLLQARSLGAGYGQGWYLGRAGQLPTDLPDVHRPLPPFAARTTAGGNDSPSAILEHLPARVGRKDLLAALSRHLEDSAAGAHGPVTVLATFQHARNFTGAVAERFSALASVHPHAFVVALGVDMPPHPAPGVHGTAITPSEPLAQEWTITVTAPHYFGALIARELGGPATEPDRHYAYTFTHDRPLVTAAARTLMRRIHRTDAPLPPPH</sequence>
<gene>
    <name evidence="2" type="ORF">O4213_04525</name>
</gene>
<dbReference type="Proteomes" id="UP001067235">
    <property type="component" value="Unassembled WGS sequence"/>
</dbReference>
<dbReference type="Pfam" id="PF00563">
    <property type="entry name" value="EAL"/>
    <property type="match status" value="1"/>
</dbReference>
<protein>
    <submittedName>
        <fullName evidence="2">EAL domain-containing protein</fullName>
    </submittedName>
</protein>